<dbReference type="Pfam" id="PF07963">
    <property type="entry name" value="N_methyl"/>
    <property type="match status" value="1"/>
</dbReference>
<organism evidence="1 2">
    <name type="scientific">Anaerohalosphaera lusitana</name>
    <dbReference type="NCBI Taxonomy" id="1936003"/>
    <lineage>
        <taxon>Bacteria</taxon>
        <taxon>Pseudomonadati</taxon>
        <taxon>Planctomycetota</taxon>
        <taxon>Phycisphaerae</taxon>
        <taxon>Sedimentisphaerales</taxon>
        <taxon>Anaerohalosphaeraceae</taxon>
        <taxon>Anaerohalosphaera</taxon>
    </lineage>
</organism>
<gene>
    <name evidence="1" type="ORF">STSP2_00734</name>
</gene>
<evidence type="ECO:0000313" key="1">
    <source>
        <dbReference type="EMBL" id="AQT67586.1"/>
    </source>
</evidence>
<dbReference type="PANTHER" id="PTHR30093">
    <property type="entry name" value="GENERAL SECRETION PATHWAY PROTEIN G"/>
    <property type="match status" value="1"/>
</dbReference>
<dbReference type="RefSeq" id="WP_169852950.1">
    <property type="nucleotide sequence ID" value="NZ_CP019791.1"/>
</dbReference>
<dbReference type="AlphaFoldDB" id="A0A1U9NJ92"/>
<dbReference type="InterPro" id="IPR045584">
    <property type="entry name" value="Pilin-like"/>
</dbReference>
<dbReference type="EMBL" id="CP019791">
    <property type="protein sequence ID" value="AQT67586.1"/>
    <property type="molecule type" value="Genomic_DNA"/>
</dbReference>
<name>A0A1U9NJ92_9BACT</name>
<dbReference type="Gene3D" id="3.30.700.10">
    <property type="entry name" value="Glycoprotein, Type 4 Pilin"/>
    <property type="match status" value="1"/>
</dbReference>
<dbReference type="STRING" id="1936003.STSP2_00734"/>
<dbReference type="SUPFAM" id="SSF54523">
    <property type="entry name" value="Pili subunits"/>
    <property type="match status" value="1"/>
</dbReference>
<reference evidence="2" key="1">
    <citation type="submission" date="2017-02" db="EMBL/GenBank/DDBJ databases">
        <title>Comparative genomics and description of representatives of a novel lineage of planctomycetes thriving in anoxic sediments.</title>
        <authorList>
            <person name="Spring S."/>
            <person name="Bunk B."/>
            <person name="Sproer C."/>
        </authorList>
    </citation>
    <scope>NUCLEOTIDE SEQUENCE [LARGE SCALE GENOMIC DNA]</scope>
    <source>
        <strain evidence="2">ST-NAGAB-D1</strain>
    </source>
</reference>
<dbReference type="InterPro" id="IPR012902">
    <property type="entry name" value="N_methyl_site"/>
</dbReference>
<dbReference type="NCBIfam" id="TIGR02532">
    <property type="entry name" value="IV_pilin_GFxxxE"/>
    <property type="match status" value="1"/>
</dbReference>
<proteinExistence type="predicted"/>
<protein>
    <submittedName>
        <fullName evidence="1">Type II secretion system protein G</fullName>
    </submittedName>
</protein>
<accession>A0A1U9NJ92</accession>
<dbReference type="Proteomes" id="UP000189674">
    <property type="component" value="Chromosome"/>
</dbReference>
<keyword evidence="2" id="KW-1185">Reference proteome</keyword>
<sequence>MNKKAFTLIELLVVISIIALLLAIMMPALGVVKQKAQGVVCTSRLKNLLIAYRTYTAENDGKLPSAYTMHPDLANTQDQADYYRTSWAWSPTRDDGSAIDWSQAQSGTVEEKINGIENGSLWPYIKDAEAYHCAADKRYTKPAEEPGWEGMGGYRSYSIPAGLNGPWQMYTEDRVYTKLSQIRRPSNVYAFIEETEGRGFNINSWALAVPEVDPGVTTEWTDPIAIMHNEASTLGFADGHAVIHKWRGKTTLEMGYNQTVRQFVDPDDEASMADLIYMREHFPYK</sequence>
<evidence type="ECO:0000313" key="2">
    <source>
        <dbReference type="Proteomes" id="UP000189674"/>
    </source>
</evidence>
<dbReference type="KEGG" id="alus:STSP2_00734"/>